<dbReference type="AlphaFoldDB" id="A0A6M0RP84"/>
<gene>
    <name evidence="5" type="ORF">DXZ20_20435</name>
</gene>
<protein>
    <submittedName>
        <fullName evidence="5">Methyl-accepting chemotaxis protein</fullName>
    </submittedName>
</protein>
<dbReference type="GO" id="GO:0016020">
    <property type="term" value="C:membrane"/>
    <property type="evidence" value="ECO:0007669"/>
    <property type="project" value="InterPro"/>
</dbReference>
<sequence>MFANIFGSFQKLKIQQQLLLLIILSAAIPASVVGLLGTTSASNTLGNNATELLQEEAQETTDEISTFLTGLNEDVLFLSKLPPVQGMIRARANGGTDPQDNSSYDEWAGRLQDVFQSIMEEKPQYMQLRYIDESGEELVRVDSDGSSVTPIPRSQLQNKGDRGYFTETVSLSPGSVYTSPVNLNQEQGEIEVPFKPVIRYATPVVDASGQQRGIIISNVFANKFLEFLSDSEELQDEELQLVNQEGYFLAHPDSEKLWGFDLGKEETLATDYSPELAEQILSSESGIINLDQHIIAYKRFVPNPDRAYALTAIAKVPRSEVFASVNSFKLFAGLTVVLSLGLVIPFAIWRGRQLVLVLEKVSSNIATSTQEMASTVAQQERIANQQAVSVNETTTTMDELEASSRHAAEQASAAVEAAKLAFSASEEGANSLNASLEGMFSLEQKVDEIAEQIVNLSSQADQISNISQLVIDFANQTNMLALNSSVEAVRAGEHGKGFAVVANEIRKLADQSQQSADKINNLVSDIQKAINETVMVTEEGTKTVKTGVEIAKRTESAFNQIQDSVNQVVINNQQVSLNLKQQVDAIKQVVHAMELINRGAQETAGGLNQTKVGTDQLNEAALDLEKII</sequence>
<dbReference type="SMART" id="SM00283">
    <property type="entry name" value="MA"/>
    <property type="match status" value="1"/>
</dbReference>
<feature type="domain" description="Methyl-accepting transducer" evidence="4">
    <location>
        <begin position="361"/>
        <end position="597"/>
    </location>
</feature>
<dbReference type="CDD" id="cd11386">
    <property type="entry name" value="MCP_signal"/>
    <property type="match status" value="1"/>
</dbReference>
<keyword evidence="6" id="KW-1185">Reference proteome</keyword>
<dbReference type="Gene3D" id="1.10.287.950">
    <property type="entry name" value="Methyl-accepting chemotaxis protein"/>
    <property type="match status" value="1"/>
</dbReference>
<keyword evidence="3" id="KW-1133">Transmembrane helix</keyword>
<dbReference type="InterPro" id="IPR048760">
    <property type="entry name" value="VP0354-like_sensor_dom"/>
</dbReference>
<organism evidence="5 6">
    <name type="scientific">Adonisia turfae CCMR0081</name>
    <dbReference type="NCBI Taxonomy" id="2292702"/>
    <lineage>
        <taxon>Bacteria</taxon>
        <taxon>Bacillati</taxon>
        <taxon>Cyanobacteriota</taxon>
        <taxon>Adonisia</taxon>
        <taxon>Adonisia turfae</taxon>
    </lineage>
</organism>
<name>A0A6M0RP84_9CYAN</name>
<dbReference type="InterPro" id="IPR029151">
    <property type="entry name" value="Sensor-like_sf"/>
</dbReference>
<dbReference type="EMBL" id="QXHD01000004">
    <property type="protein sequence ID" value="NEZ57969.1"/>
    <property type="molecule type" value="Genomic_DNA"/>
</dbReference>
<dbReference type="Proteomes" id="UP000481033">
    <property type="component" value="Unassembled WGS sequence"/>
</dbReference>
<keyword evidence="3" id="KW-0472">Membrane</keyword>
<dbReference type="PANTHER" id="PTHR32089:SF112">
    <property type="entry name" value="LYSOZYME-LIKE PROTEIN-RELATED"/>
    <property type="match status" value="1"/>
</dbReference>
<evidence type="ECO:0000256" key="3">
    <source>
        <dbReference type="SAM" id="Phobius"/>
    </source>
</evidence>
<feature type="transmembrane region" description="Helical" evidence="3">
    <location>
        <begin position="330"/>
        <end position="349"/>
    </location>
</feature>
<dbReference type="SUPFAM" id="SSF58104">
    <property type="entry name" value="Methyl-accepting chemotaxis protein (MCP) signaling domain"/>
    <property type="match status" value="1"/>
</dbReference>
<dbReference type="Pfam" id="PF21623">
    <property type="entry name" value="HK_sensor_dom_bact"/>
    <property type="match status" value="1"/>
</dbReference>
<keyword evidence="1 2" id="KW-0807">Transducer</keyword>
<reference evidence="5 6" key="1">
    <citation type="journal article" date="2020" name="Microb. Ecol.">
        <title>Ecogenomics of the Marine Benthic Filamentous Cyanobacterium Adonisia.</title>
        <authorList>
            <person name="Walter J.M."/>
            <person name="Coutinho F.H."/>
            <person name="Leomil L."/>
            <person name="Hargreaves P.I."/>
            <person name="Campeao M.E."/>
            <person name="Vieira V.V."/>
            <person name="Silva B.S."/>
            <person name="Fistarol G.O."/>
            <person name="Salomon P.S."/>
            <person name="Sawabe T."/>
            <person name="Mino S."/>
            <person name="Hosokawa M."/>
            <person name="Miyashita H."/>
            <person name="Maruyama F."/>
            <person name="van Verk M.C."/>
            <person name="Dutilh B.E."/>
            <person name="Thompson C.C."/>
            <person name="Thompson F.L."/>
        </authorList>
    </citation>
    <scope>NUCLEOTIDE SEQUENCE [LARGE SCALE GENOMIC DNA]</scope>
    <source>
        <strain evidence="5 6">CCMR0081</strain>
    </source>
</reference>
<comment type="caution">
    <text evidence="5">The sequence shown here is derived from an EMBL/GenBank/DDBJ whole genome shotgun (WGS) entry which is preliminary data.</text>
</comment>
<dbReference type="GO" id="GO:0007165">
    <property type="term" value="P:signal transduction"/>
    <property type="evidence" value="ECO:0007669"/>
    <property type="project" value="UniProtKB-KW"/>
</dbReference>
<dbReference type="RefSeq" id="WP_163659309.1">
    <property type="nucleotide sequence ID" value="NZ_QXHD01000004.1"/>
</dbReference>
<dbReference type="Gene3D" id="3.30.450.20">
    <property type="entry name" value="PAS domain"/>
    <property type="match status" value="2"/>
</dbReference>
<evidence type="ECO:0000259" key="4">
    <source>
        <dbReference type="PROSITE" id="PS50111"/>
    </source>
</evidence>
<dbReference type="Pfam" id="PF00015">
    <property type="entry name" value="MCPsignal"/>
    <property type="match status" value="1"/>
</dbReference>
<keyword evidence="3" id="KW-0812">Transmembrane</keyword>
<dbReference type="SUPFAM" id="SSF103190">
    <property type="entry name" value="Sensory domain-like"/>
    <property type="match status" value="2"/>
</dbReference>
<evidence type="ECO:0000313" key="6">
    <source>
        <dbReference type="Proteomes" id="UP000481033"/>
    </source>
</evidence>
<dbReference type="PANTHER" id="PTHR32089">
    <property type="entry name" value="METHYL-ACCEPTING CHEMOTAXIS PROTEIN MCPB"/>
    <property type="match status" value="1"/>
</dbReference>
<evidence type="ECO:0000256" key="2">
    <source>
        <dbReference type="PROSITE-ProRule" id="PRU00284"/>
    </source>
</evidence>
<evidence type="ECO:0000313" key="5">
    <source>
        <dbReference type="EMBL" id="NEZ57969.1"/>
    </source>
</evidence>
<accession>A0A6M0RP84</accession>
<dbReference type="InterPro" id="IPR004089">
    <property type="entry name" value="MCPsignal_dom"/>
</dbReference>
<dbReference type="PROSITE" id="PS50111">
    <property type="entry name" value="CHEMOTAXIS_TRANSDUC_2"/>
    <property type="match status" value="1"/>
</dbReference>
<evidence type="ECO:0000256" key="1">
    <source>
        <dbReference type="ARBA" id="ARBA00023224"/>
    </source>
</evidence>
<proteinExistence type="predicted"/>